<evidence type="ECO:0000256" key="8">
    <source>
        <dbReference type="SAM" id="SignalP"/>
    </source>
</evidence>
<evidence type="ECO:0000313" key="9">
    <source>
        <dbReference type="EMBL" id="RWT13344.1"/>
    </source>
</evidence>
<evidence type="ECO:0000256" key="7">
    <source>
        <dbReference type="ARBA" id="ARBA00023237"/>
    </source>
</evidence>
<dbReference type="InterPro" id="IPR010130">
    <property type="entry name" value="T1SS_OMP_TolC"/>
</dbReference>
<name>A0A443VDI2_RAOPL</name>
<dbReference type="SUPFAM" id="SSF56954">
    <property type="entry name" value="Outer membrane efflux proteins (OEP)"/>
    <property type="match status" value="1"/>
</dbReference>
<keyword evidence="3" id="KW-0813">Transport</keyword>
<protein>
    <submittedName>
        <fullName evidence="9">Anibiotic ABC transporter</fullName>
    </submittedName>
</protein>
<dbReference type="InterPro" id="IPR051906">
    <property type="entry name" value="TolC-like"/>
</dbReference>
<evidence type="ECO:0000256" key="2">
    <source>
        <dbReference type="ARBA" id="ARBA00007613"/>
    </source>
</evidence>
<dbReference type="Proteomes" id="UP000288843">
    <property type="component" value="Unassembled WGS sequence"/>
</dbReference>
<proteinExistence type="inferred from homology"/>
<reference evidence="9 10" key="1">
    <citation type="submission" date="2018-06" db="EMBL/GenBank/DDBJ databases">
        <title>Carbapenemase-producing Enterobacteriaceae present in wastewater treatment plant effluent and nearby surface waters in the US.</title>
        <authorList>
            <person name="Mathys D.A."/>
            <person name="Mollenkopf D.F."/>
            <person name="Feicht S.M."/>
            <person name="Adams R.J."/>
            <person name="Albers A.L."/>
            <person name="Stuever D.M."/>
            <person name="Daniels J.B."/>
            <person name="Wittum T.E."/>
        </authorList>
    </citation>
    <scope>NUCLEOTIDE SEQUENCE [LARGE SCALE GENOMIC DNA]</scope>
    <source>
        <strain evidence="9 10">GEO_47_Down_B</strain>
    </source>
</reference>
<dbReference type="GO" id="GO:0015288">
    <property type="term" value="F:porin activity"/>
    <property type="evidence" value="ECO:0007669"/>
    <property type="project" value="TreeGrafter"/>
</dbReference>
<dbReference type="GO" id="GO:0009279">
    <property type="term" value="C:cell outer membrane"/>
    <property type="evidence" value="ECO:0007669"/>
    <property type="project" value="UniProtKB-SubCell"/>
</dbReference>
<feature type="chain" id="PRO_5019539188" evidence="8">
    <location>
        <begin position="22"/>
        <end position="439"/>
    </location>
</feature>
<dbReference type="RefSeq" id="WP_032699246.1">
    <property type="nucleotide sequence ID" value="NZ_BIJB01000001.1"/>
</dbReference>
<evidence type="ECO:0000256" key="5">
    <source>
        <dbReference type="ARBA" id="ARBA00022692"/>
    </source>
</evidence>
<dbReference type="GO" id="GO:1990281">
    <property type="term" value="C:efflux pump complex"/>
    <property type="evidence" value="ECO:0007669"/>
    <property type="project" value="TreeGrafter"/>
</dbReference>
<sequence>MFNKILISLIVGLLLSGRACALSLQQALLAASAYNAEFNAARRAHEADAQKKYQGFAGLLPVVTLNAAWNKTDQPDAAYSAGVTRHNYSFNLTQPVFDVARYANWRKTVVISDLADVNYLIAQQKMIADVVTAYYSVVYQRSVLETQRKILAAFDARLKQVQKSLKLGDGTRLDEAEAQANYDKAVADELASENSLNDARVTFHQLTGLDARDIADRSLDCVRYVDDMNPEQLKRTAAASNLDVLAALQAIKGSEADLVTATAGHLPVVTLQAGYGKNWSRAEDSNVLDDLFGTTAKTDNTTVGINISIPLFAGGSHISQSLEAAHRFEQSKDLLIDARRKAEQQTLQAMSGVRNARSLIKAYQRAIGSAGKRLNATRYGRELGQRTLIDEFNAENEYYQAIQDLAQTQNALIQSIVNLKSATGSLDYAAMRSLDCSAT</sequence>
<keyword evidence="5" id="KW-0812">Transmembrane</keyword>
<gene>
    <name evidence="9" type="ORF">DN603_29980</name>
</gene>
<dbReference type="PANTHER" id="PTHR30026:SF20">
    <property type="entry name" value="OUTER MEMBRANE PROTEIN TOLC"/>
    <property type="match status" value="1"/>
</dbReference>
<keyword evidence="4" id="KW-1134">Transmembrane beta strand</keyword>
<feature type="signal peptide" evidence="8">
    <location>
        <begin position="1"/>
        <end position="21"/>
    </location>
</feature>
<keyword evidence="6" id="KW-0472">Membrane</keyword>
<dbReference type="EMBL" id="QKOX01000063">
    <property type="protein sequence ID" value="RWT13344.1"/>
    <property type="molecule type" value="Genomic_DNA"/>
</dbReference>
<evidence type="ECO:0000256" key="3">
    <source>
        <dbReference type="ARBA" id="ARBA00022448"/>
    </source>
</evidence>
<dbReference type="PANTHER" id="PTHR30026">
    <property type="entry name" value="OUTER MEMBRANE PROTEIN TOLC"/>
    <property type="match status" value="1"/>
</dbReference>
<dbReference type="Gene3D" id="1.20.1600.10">
    <property type="entry name" value="Outer membrane efflux proteins (OEP)"/>
    <property type="match status" value="1"/>
</dbReference>
<keyword evidence="7" id="KW-0998">Cell outer membrane</keyword>
<dbReference type="InterPro" id="IPR003423">
    <property type="entry name" value="OMP_efflux"/>
</dbReference>
<evidence type="ECO:0000256" key="1">
    <source>
        <dbReference type="ARBA" id="ARBA00004442"/>
    </source>
</evidence>
<evidence type="ECO:0000256" key="6">
    <source>
        <dbReference type="ARBA" id="ARBA00023136"/>
    </source>
</evidence>
<keyword evidence="8" id="KW-0732">Signal</keyword>
<dbReference type="NCBIfam" id="TIGR01844">
    <property type="entry name" value="type_I_sec_TolC"/>
    <property type="match status" value="1"/>
</dbReference>
<comment type="subcellular location">
    <subcellularLocation>
        <location evidence="1">Cell outer membrane</location>
    </subcellularLocation>
</comment>
<dbReference type="GO" id="GO:0015562">
    <property type="term" value="F:efflux transmembrane transporter activity"/>
    <property type="evidence" value="ECO:0007669"/>
    <property type="project" value="InterPro"/>
</dbReference>
<comment type="caution">
    <text evidence="9">The sequence shown here is derived from an EMBL/GenBank/DDBJ whole genome shotgun (WGS) entry which is preliminary data.</text>
</comment>
<comment type="similarity">
    <text evidence="2">Belongs to the outer membrane factor (OMF) (TC 1.B.17) family.</text>
</comment>
<accession>A0A443VDI2</accession>
<evidence type="ECO:0000313" key="10">
    <source>
        <dbReference type="Proteomes" id="UP000288843"/>
    </source>
</evidence>
<dbReference type="Pfam" id="PF02321">
    <property type="entry name" value="OEP"/>
    <property type="match status" value="2"/>
</dbReference>
<organism evidence="9 10">
    <name type="scientific">Raoultella planticola</name>
    <name type="common">Klebsiella planticola</name>
    <dbReference type="NCBI Taxonomy" id="575"/>
    <lineage>
        <taxon>Bacteria</taxon>
        <taxon>Pseudomonadati</taxon>
        <taxon>Pseudomonadota</taxon>
        <taxon>Gammaproteobacteria</taxon>
        <taxon>Enterobacterales</taxon>
        <taxon>Enterobacteriaceae</taxon>
        <taxon>Klebsiella/Raoultella group</taxon>
        <taxon>Raoultella</taxon>
    </lineage>
</organism>
<dbReference type="AlphaFoldDB" id="A0A443VDI2"/>
<evidence type="ECO:0000256" key="4">
    <source>
        <dbReference type="ARBA" id="ARBA00022452"/>
    </source>
</evidence>